<evidence type="ECO:0000313" key="4">
    <source>
        <dbReference type="Proteomes" id="UP000273675"/>
    </source>
</evidence>
<proteinExistence type="predicted"/>
<protein>
    <submittedName>
        <fullName evidence="3">Cytoskeletal protein RodZ</fullName>
    </submittedName>
</protein>
<evidence type="ECO:0000256" key="1">
    <source>
        <dbReference type="SAM" id="Phobius"/>
    </source>
</evidence>
<dbReference type="AlphaFoldDB" id="A0A495DDX2"/>
<dbReference type="InterPro" id="IPR010982">
    <property type="entry name" value="Lambda_DNA-bd_dom_sf"/>
</dbReference>
<dbReference type="InterPro" id="IPR050400">
    <property type="entry name" value="Bact_Cytoskel_RodZ"/>
</dbReference>
<name>A0A495DDX2_9PROT</name>
<feature type="transmembrane region" description="Helical" evidence="1">
    <location>
        <begin position="127"/>
        <end position="145"/>
    </location>
</feature>
<dbReference type="Pfam" id="PF13464">
    <property type="entry name" value="RodZ_C"/>
    <property type="match status" value="1"/>
</dbReference>
<comment type="caution">
    <text evidence="3">The sequence shown here is derived from an EMBL/GenBank/DDBJ whole genome shotgun (WGS) entry which is preliminary data.</text>
</comment>
<dbReference type="Gene3D" id="1.10.260.40">
    <property type="entry name" value="lambda repressor-like DNA-binding domains"/>
    <property type="match status" value="1"/>
</dbReference>
<dbReference type="Pfam" id="PF13413">
    <property type="entry name" value="HTH_25"/>
    <property type="match status" value="1"/>
</dbReference>
<evidence type="ECO:0000313" key="3">
    <source>
        <dbReference type="EMBL" id="RKR00491.1"/>
    </source>
</evidence>
<dbReference type="InterPro" id="IPR025194">
    <property type="entry name" value="RodZ-like_C"/>
</dbReference>
<dbReference type="RefSeq" id="WP_170150400.1">
    <property type="nucleotide sequence ID" value="NZ_RBIM01000003.1"/>
</dbReference>
<gene>
    <name evidence="3" type="ORF">C7435_1699</name>
</gene>
<dbReference type="Proteomes" id="UP000273675">
    <property type="component" value="Unassembled WGS sequence"/>
</dbReference>
<keyword evidence="1" id="KW-0472">Membrane</keyword>
<keyword evidence="1" id="KW-1133">Transmembrane helix</keyword>
<dbReference type="PANTHER" id="PTHR34475:SF1">
    <property type="entry name" value="CYTOSKELETON PROTEIN RODZ"/>
    <property type="match status" value="1"/>
</dbReference>
<dbReference type="CDD" id="cd00093">
    <property type="entry name" value="HTH_XRE"/>
    <property type="match status" value="1"/>
</dbReference>
<dbReference type="PANTHER" id="PTHR34475">
    <property type="match status" value="1"/>
</dbReference>
<accession>A0A495DDX2</accession>
<dbReference type="InterPro" id="IPR001387">
    <property type="entry name" value="Cro/C1-type_HTH"/>
</dbReference>
<dbReference type="GO" id="GO:0003677">
    <property type="term" value="F:DNA binding"/>
    <property type="evidence" value="ECO:0007669"/>
    <property type="project" value="InterPro"/>
</dbReference>
<feature type="domain" description="Cytoskeleton protein RodZ-like C-terminal" evidence="2">
    <location>
        <begin position="202"/>
        <end position="270"/>
    </location>
</feature>
<organism evidence="3 4">
    <name type="scientific">Maricaulis maris</name>
    <dbReference type="NCBI Taxonomy" id="74318"/>
    <lineage>
        <taxon>Bacteria</taxon>
        <taxon>Pseudomonadati</taxon>
        <taxon>Pseudomonadota</taxon>
        <taxon>Alphaproteobacteria</taxon>
        <taxon>Maricaulales</taxon>
        <taxon>Maricaulaceae</taxon>
        <taxon>Maricaulis</taxon>
    </lineage>
</organism>
<sequence>MVMVSQTPSADFVPVDAVYSDDGVGYVHLSAGERLRDARQKLHLTLSQAAERTRVRADYLEALETMDPRGLPARAYAIGYLRTYANFLHLDASGMVDQFKREVDTETGRAQPTAATKTREPIKLPRGAFGALLILAAVAGAAWWYSEEFAGGGALTNMPSPPDAAPDWARADFETGRVAVNVDDIWTDLPLGDAAAASGQVVMRAVLPTWLEVRDASGRILFSRELAVGEVYRALEPGLTVSAANAGAIEIERDGERVGLLGDAGMPVENLPVMAEADVDDVQPQ</sequence>
<dbReference type="EMBL" id="RBIM01000003">
    <property type="protein sequence ID" value="RKR00491.1"/>
    <property type="molecule type" value="Genomic_DNA"/>
</dbReference>
<reference evidence="3 4" key="1">
    <citation type="submission" date="2018-10" db="EMBL/GenBank/DDBJ databases">
        <title>Genomic Encyclopedia of Type Strains, Phase IV (KMG-IV): sequencing the most valuable type-strain genomes for metagenomic binning, comparative biology and taxonomic classification.</title>
        <authorList>
            <person name="Goeker M."/>
        </authorList>
    </citation>
    <scope>NUCLEOTIDE SEQUENCE [LARGE SCALE GENOMIC DNA]</scope>
    <source>
        <strain evidence="3 4">DSM 4734</strain>
    </source>
</reference>
<evidence type="ECO:0000259" key="2">
    <source>
        <dbReference type="Pfam" id="PF13464"/>
    </source>
</evidence>
<keyword evidence="1" id="KW-0812">Transmembrane</keyword>